<accession>A0A7I7QY90</accession>
<dbReference type="KEGG" id="msei:MSEDJ_54100"/>
<evidence type="ECO:0000256" key="1">
    <source>
        <dbReference type="SAM" id="Phobius"/>
    </source>
</evidence>
<reference evidence="2 3" key="1">
    <citation type="journal article" date="2019" name="Emerg. Microbes Infect.">
        <title>Comprehensive subspecies identification of 175 nontuberculous mycobacteria species based on 7547 genomic profiles.</title>
        <authorList>
            <person name="Matsumoto Y."/>
            <person name="Kinjo T."/>
            <person name="Motooka D."/>
            <person name="Nabeya D."/>
            <person name="Jung N."/>
            <person name="Uechi K."/>
            <person name="Horii T."/>
            <person name="Iida T."/>
            <person name="Fujita J."/>
            <person name="Nakamura S."/>
        </authorList>
    </citation>
    <scope>NUCLEOTIDE SEQUENCE [LARGE SCALE GENOMIC DNA]</scope>
    <source>
        <strain evidence="2 3">JCM 17899</strain>
    </source>
</reference>
<protein>
    <recommendedName>
        <fullName evidence="4">Alanine and proline rich membrane protein</fullName>
    </recommendedName>
</protein>
<gene>
    <name evidence="2" type="ORF">MSEDJ_54100</name>
</gene>
<name>A0A7I7QY90_9MYCO</name>
<evidence type="ECO:0008006" key="4">
    <source>
        <dbReference type="Google" id="ProtNLM"/>
    </source>
</evidence>
<keyword evidence="1" id="KW-0812">Transmembrane</keyword>
<dbReference type="EMBL" id="AP022588">
    <property type="protein sequence ID" value="BBY31314.1"/>
    <property type="molecule type" value="Genomic_DNA"/>
</dbReference>
<keyword evidence="3" id="KW-1185">Reference proteome</keyword>
<dbReference type="RefSeq" id="WP_163800830.1">
    <property type="nucleotide sequence ID" value="NZ_AP022588.1"/>
</dbReference>
<sequence length="165" mass="16993">MSDRATPPADAPGPSRRLPLIALVVAVIGLALAVWATQSSGPPEPSGEVAKDSAARSCTAFDTVSAAVQLRTNADLGPGPIANAAVAANARLSLLGGGIYLLNSLEPTTPHQLASYLRTMARDLQDFGINSLAGADYSAGSQATLMANIEQTRKEIANLCRDARP</sequence>
<feature type="transmembrane region" description="Helical" evidence="1">
    <location>
        <begin position="20"/>
        <end position="37"/>
    </location>
</feature>
<dbReference type="AlphaFoldDB" id="A0A7I7QY90"/>
<proteinExistence type="predicted"/>
<organism evidence="2 3">
    <name type="scientific">Mycolicibacterium sediminis</name>
    <dbReference type="NCBI Taxonomy" id="1286180"/>
    <lineage>
        <taxon>Bacteria</taxon>
        <taxon>Bacillati</taxon>
        <taxon>Actinomycetota</taxon>
        <taxon>Actinomycetes</taxon>
        <taxon>Mycobacteriales</taxon>
        <taxon>Mycobacteriaceae</taxon>
        <taxon>Mycolicibacterium</taxon>
    </lineage>
</organism>
<evidence type="ECO:0000313" key="2">
    <source>
        <dbReference type="EMBL" id="BBY31314.1"/>
    </source>
</evidence>
<keyword evidence="1" id="KW-1133">Transmembrane helix</keyword>
<keyword evidence="1" id="KW-0472">Membrane</keyword>
<dbReference type="Proteomes" id="UP000467193">
    <property type="component" value="Chromosome"/>
</dbReference>
<evidence type="ECO:0000313" key="3">
    <source>
        <dbReference type="Proteomes" id="UP000467193"/>
    </source>
</evidence>